<dbReference type="EMBL" id="CM007648">
    <property type="protein sequence ID" value="ONM17090.1"/>
    <property type="molecule type" value="Genomic_DNA"/>
</dbReference>
<gene>
    <name evidence="1" type="ORF">ZEAMMB73_Zm00001d003516</name>
</gene>
<evidence type="ECO:0000313" key="1">
    <source>
        <dbReference type="EMBL" id="ONM17090.1"/>
    </source>
</evidence>
<proteinExistence type="predicted"/>
<dbReference type="ExpressionAtlas" id="A0A1D6E9L5">
    <property type="expression patterns" value="baseline"/>
</dbReference>
<accession>A0A1D6E9L5</accession>
<dbReference type="AlphaFoldDB" id="A0A1D6E9L5"/>
<name>A0A1D6E9L5_MAIZE</name>
<organism evidence="1">
    <name type="scientific">Zea mays</name>
    <name type="common">Maize</name>
    <dbReference type="NCBI Taxonomy" id="4577"/>
    <lineage>
        <taxon>Eukaryota</taxon>
        <taxon>Viridiplantae</taxon>
        <taxon>Streptophyta</taxon>
        <taxon>Embryophyta</taxon>
        <taxon>Tracheophyta</taxon>
        <taxon>Spermatophyta</taxon>
        <taxon>Magnoliopsida</taxon>
        <taxon>Liliopsida</taxon>
        <taxon>Poales</taxon>
        <taxon>Poaceae</taxon>
        <taxon>PACMAD clade</taxon>
        <taxon>Panicoideae</taxon>
        <taxon>Andropogonodae</taxon>
        <taxon>Andropogoneae</taxon>
        <taxon>Tripsacinae</taxon>
        <taxon>Zea</taxon>
    </lineage>
</organism>
<reference evidence="1" key="1">
    <citation type="submission" date="2015-12" db="EMBL/GenBank/DDBJ databases">
        <title>Update maize B73 reference genome by single molecule sequencing technologies.</title>
        <authorList>
            <consortium name="Maize Genome Sequencing Project"/>
            <person name="Ware D."/>
        </authorList>
    </citation>
    <scope>NUCLEOTIDE SEQUENCE [LARGE SCALE GENOMIC DNA]</scope>
    <source>
        <tissue evidence="1">Seedling</tissue>
    </source>
</reference>
<protein>
    <submittedName>
        <fullName evidence="1">Uncharacterized protein</fullName>
    </submittedName>
</protein>
<sequence length="226" mass="25209">MRVALGKSSRIYSPSLRLFPLATTLGPSTSTSGTRWMARRGEGHLTVDGAHGARKEWRTFSGSLLCSNGVNVHVPRHGADAAQLARISWNKVLDFKTLSWSKLEAKSQAEPSELAGAVSFSASAGHSLFQVAVFHSLLETLQCPTAEPEIIFNLLLQAKLETVTKELQATDQVLHRISFMHHLFQIMLTENKLQTSSMMQVLPRKRRRSRSWLLNVVNQILVRLPE</sequence>